<name>A0AAD8JSC7_TARER</name>
<evidence type="ECO:0000313" key="3">
    <source>
        <dbReference type="Proteomes" id="UP001229421"/>
    </source>
</evidence>
<evidence type="ECO:0000313" key="2">
    <source>
        <dbReference type="EMBL" id="KAK1406945.1"/>
    </source>
</evidence>
<evidence type="ECO:0000256" key="1">
    <source>
        <dbReference type="SAM" id="MobiDB-lite"/>
    </source>
</evidence>
<proteinExistence type="predicted"/>
<reference evidence="2" key="1">
    <citation type="journal article" date="2023" name="bioRxiv">
        <title>Improved chromosome-level genome assembly for marigold (Tagetes erecta).</title>
        <authorList>
            <person name="Jiang F."/>
            <person name="Yuan L."/>
            <person name="Wang S."/>
            <person name="Wang H."/>
            <person name="Xu D."/>
            <person name="Wang A."/>
            <person name="Fan W."/>
        </authorList>
    </citation>
    <scope>NUCLEOTIDE SEQUENCE</scope>
    <source>
        <strain evidence="2">WSJ</strain>
        <tissue evidence="2">Leaf</tissue>
    </source>
</reference>
<dbReference type="Proteomes" id="UP001229421">
    <property type="component" value="Unassembled WGS sequence"/>
</dbReference>
<gene>
    <name evidence="2" type="ORF">QVD17_38555</name>
</gene>
<feature type="compositionally biased region" description="Basic and acidic residues" evidence="1">
    <location>
        <begin position="414"/>
        <end position="438"/>
    </location>
</feature>
<dbReference type="AlphaFoldDB" id="A0AAD8JSC7"/>
<keyword evidence="3" id="KW-1185">Reference proteome</keyword>
<accession>A0AAD8JSC7</accession>
<organism evidence="2 3">
    <name type="scientific">Tagetes erecta</name>
    <name type="common">African marigold</name>
    <dbReference type="NCBI Taxonomy" id="13708"/>
    <lineage>
        <taxon>Eukaryota</taxon>
        <taxon>Viridiplantae</taxon>
        <taxon>Streptophyta</taxon>
        <taxon>Embryophyta</taxon>
        <taxon>Tracheophyta</taxon>
        <taxon>Spermatophyta</taxon>
        <taxon>Magnoliopsida</taxon>
        <taxon>eudicotyledons</taxon>
        <taxon>Gunneridae</taxon>
        <taxon>Pentapetalae</taxon>
        <taxon>asterids</taxon>
        <taxon>campanulids</taxon>
        <taxon>Asterales</taxon>
        <taxon>Asteraceae</taxon>
        <taxon>Asteroideae</taxon>
        <taxon>Heliantheae alliance</taxon>
        <taxon>Tageteae</taxon>
        <taxon>Tagetes</taxon>
    </lineage>
</organism>
<feature type="region of interest" description="Disordered" evidence="1">
    <location>
        <begin position="194"/>
        <end position="256"/>
    </location>
</feature>
<protein>
    <submittedName>
        <fullName evidence="2">Uncharacterized protein</fullName>
    </submittedName>
</protein>
<comment type="caution">
    <text evidence="2">The sequence shown here is derived from an EMBL/GenBank/DDBJ whole genome shotgun (WGS) entry which is preliminary data.</text>
</comment>
<feature type="compositionally biased region" description="Low complexity" evidence="1">
    <location>
        <begin position="200"/>
        <end position="217"/>
    </location>
</feature>
<dbReference type="EMBL" id="JAUHHV010000011">
    <property type="protein sequence ID" value="KAK1406945.1"/>
    <property type="molecule type" value="Genomic_DNA"/>
</dbReference>
<sequence length="438" mass="48239">MKVLRLALTTSISKRLVKGILELKAMDKRNTGDDHLESSHVKEEIKTETSDEVQIIDAVEFARVLNQRNRPRSANRGHQIGDTGHIGCSSHGTMLYPRTMLAQGTNETRPVLNSAGSQPMLHSGSANSRPILRSASTSSTTIPRSVSPRHVLHNANTQPMHSASASSRAILHSASPRHLLGYANTRHVLHYPSTQPMQHSASSTSRPIPIPRSASTSGSSRPVLHSESARPMMHSASSRPILQSASTQPVVHSASSQPFLQSLDSILETQPELPDRAHQRSEWSLLSNLSNPQYANSFFIPRGVHEHNMRMRSSPDMVRGNVFRQGAPAVQMVPPMVEMRPPMVQMVPPRVEMPPPMVQMVPPMVQMRPPMVQVNSQSGFLHDILRGAANADIEVQSVGEYSGGVERASYSDEATSRERSQHSDERESTSRDAKKPKR</sequence>
<feature type="region of interest" description="Disordered" evidence="1">
    <location>
        <begin position="401"/>
        <end position="438"/>
    </location>
</feature>
<feature type="compositionally biased region" description="Polar residues" evidence="1">
    <location>
        <begin position="235"/>
        <end position="256"/>
    </location>
</feature>
<feature type="region of interest" description="Disordered" evidence="1">
    <location>
        <begin position="115"/>
        <end position="148"/>
    </location>
</feature>
<feature type="compositionally biased region" description="Polar residues" evidence="1">
    <location>
        <begin position="124"/>
        <end position="144"/>
    </location>
</feature>